<dbReference type="EMBL" id="CP028360">
    <property type="protein sequence ID" value="AXN02524.1"/>
    <property type="molecule type" value="Genomic_DNA"/>
</dbReference>
<keyword evidence="2" id="KW-1185">Reference proteome</keyword>
<dbReference type="Proteomes" id="UP000257084">
    <property type="component" value="Chromosome"/>
</dbReference>
<sequence length="191" mass="23905">MKINKKYFLLSKNKNDKNNEIKEIFLSFKKKFKINRIFYIDKNNIDKVNFYLEREIFKIKKIFVINFSFCEKIKKINFNLNKNNIFLFDNSYKFFIKNFKDIKILNKSLEKKSSMLKKLFLKKKKKKDSIKFYKLFFKKYIINYLYKKKKYDEIFKLLNEEIYILKKEIKTEFPYNNLWDYMIEKYAIIKK</sequence>
<evidence type="ECO:0000313" key="2">
    <source>
        <dbReference type="Proteomes" id="UP000257084"/>
    </source>
</evidence>
<reference evidence="1 2" key="1">
    <citation type="submission" date="2018-03" db="EMBL/GenBank/DDBJ databases">
        <title>A parallel universe: an anciently diverged bacterial symbiosis in a Hawaiian planthopper (Hemiptera: Cixiidae) reveals rearranged nutritional responsibilities.</title>
        <authorList>
            <person name="Bennett G."/>
            <person name="Mao M."/>
        </authorList>
    </citation>
    <scope>NUCLEOTIDE SEQUENCE [LARGE SCALE GENOMIC DNA]</scope>
    <source>
        <strain evidence="1 2">OLIH</strain>
    </source>
</reference>
<proteinExistence type="predicted"/>
<gene>
    <name evidence="1" type="ORF">C9I84_137</name>
</gene>
<dbReference type="KEGG" id="vfg:C9I84_137"/>
<dbReference type="AlphaFoldDB" id="A0A346E0L9"/>
<name>A0A346E0L9_9PROT</name>
<evidence type="ECO:0000313" key="1">
    <source>
        <dbReference type="EMBL" id="AXN02524.1"/>
    </source>
</evidence>
<organism evidence="1 2">
    <name type="scientific">Candidatus Vidania fulgoroideorum</name>
    <dbReference type="NCBI Taxonomy" id="881286"/>
    <lineage>
        <taxon>Bacteria</taxon>
        <taxon>Pseudomonadati</taxon>
        <taxon>Pseudomonadota</taxon>
        <taxon>Betaproteobacteria</taxon>
        <taxon>Candidatus Vidania</taxon>
    </lineage>
</organism>
<protein>
    <submittedName>
        <fullName evidence="1">Uncharacterized protein</fullName>
    </submittedName>
</protein>
<accession>A0A346E0L9</accession>